<protein>
    <submittedName>
        <fullName evidence="1">Uncharacterized protein</fullName>
    </submittedName>
</protein>
<evidence type="ECO:0000313" key="1">
    <source>
        <dbReference type="EMBL" id="WRP16080.1"/>
    </source>
</evidence>
<proteinExistence type="predicted"/>
<evidence type="ECO:0000313" key="2">
    <source>
        <dbReference type="Proteomes" id="UP001332192"/>
    </source>
</evidence>
<dbReference type="EMBL" id="CP141615">
    <property type="protein sequence ID" value="WRP16080.1"/>
    <property type="molecule type" value="Genomic_DNA"/>
</dbReference>
<accession>A0ABZ1BTX9</accession>
<sequence length="126" mass="13167">MAALIGGELSERYPGRPILLVPVLPLPGGPAAPAATRGVSGLVVSSSQVTHLHLLAAWLEPASPDRPYQVEIELRNGGVLGAGMLRVTGRGRWGFDGDLPVALAEVRAVRIVRDGRPVLRGEALAP</sequence>
<dbReference type="Proteomes" id="UP001332192">
    <property type="component" value="Chromosome"/>
</dbReference>
<name>A0ABZ1BTX9_9FIRM</name>
<reference evidence="1 2" key="1">
    <citation type="journal article" date="2024" name="Front. Microbiol.">
        <title>Novel thermophilic genera Geochorda gen. nov. and Carboxydochorda gen. nov. from the deep terrestrial subsurface reveal the ecophysiological diversity in the class Limnochordia.</title>
        <authorList>
            <person name="Karnachuk O.V."/>
            <person name="Lukina A.P."/>
            <person name="Avakyan M.R."/>
            <person name="Kadnikov V.V."/>
            <person name="Begmatov S."/>
            <person name="Beletsky A.V."/>
            <person name="Vlasova K.G."/>
            <person name="Novikov A.A."/>
            <person name="Shcherbakova V.A."/>
            <person name="Mardanov A.V."/>
            <person name="Ravin N.V."/>
        </authorList>
    </citation>
    <scope>NUCLEOTIDE SEQUENCE [LARGE SCALE GENOMIC DNA]</scope>
    <source>
        <strain evidence="1 2">L945</strain>
    </source>
</reference>
<gene>
    <name evidence="1" type="ORF">U7230_08150</name>
</gene>
<organism evidence="1 2">
    <name type="scientific">Carboxydichorda subterranea</name>
    <dbReference type="NCBI Taxonomy" id="3109565"/>
    <lineage>
        <taxon>Bacteria</taxon>
        <taxon>Bacillati</taxon>
        <taxon>Bacillota</taxon>
        <taxon>Limnochordia</taxon>
        <taxon>Limnochordales</taxon>
        <taxon>Geochordaceae</taxon>
        <taxon>Carboxydichorda</taxon>
    </lineage>
</organism>
<dbReference type="RefSeq" id="WP_324715353.1">
    <property type="nucleotide sequence ID" value="NZ_CP141615.1"/>
</dbReference>
<keyword evidence="2" id="KW-1185">Reference proteome</keyword>